<feature type="compositionally biased region" description="Low complexity" evidence="1">
    <location>
        <begin position="341"/>
        <end position="357"/>
    </location>
</feature>
<feature type="region of interest" description="Disordered" evidence="1">
    <location>
        <begin position="1"/>
        <end position="34"/>
    </location>
</feature>
<feature type="region of interest" description="Disordered" evidence="1">
    <location>
        <begin position="319"/>
        <end position="357"/>
    </location>
</feature>
<organism evidence="2 3">
    <name type="scientific">Puccinia sorghi</name>
    <dbReference type="NCBI Taxonomy" id="27349"/>
    <lineage>
        <taxon>Eukaryota</taxon>
        <taxon>Fungi</taxon>
        <taxon>Dikarya</taxon>
        <taxon>Basidiomycota</taxon>
        <taxon>Pucciniomycotina</taxon>
        <taxon>Pucciniomycetes</taxon>
        <taxon>Pucciniales</taxon>
        <taxon>Pucciniaceae</taxon>
        <taxon>Puccinia</taxon>
    </lineage>
</organism>
<keyword evidence="3" id="KW-1185">Reference proteome</keyword>
<sequence>MPTLRTFSSWSATQQARQKLKPTNTPKITRPAFHPQSPFLPATALVLRTHSKAPVAPEDAPTFPILIPTAALESRLTKKLLPHPLEEIPEDLLAARQISLHGKQQLHKIVEDWVRNELNVMGTIREKTIEIFINLLLHPSTLAPLAEKMQLRTAGRRVPVNASRHAPQRIVPASTVADEELTQLLYYLLGSIDRSLRTSGGDSGAISSRLSRYVKELLLHGLPHTSARQLLIRAGQLSGQALIGNKHGHARAEIRVAQLHIWGQRRDRKIRKLVPDQKAHRTPLRLRKAEILKQRWIQEEIKMVQWRNRLLKVSATRENEWMTDKQRREEHAQNVKQWNQARSHQLSSHNSSSSSRSPALLSKIFNFWPFASSSSPSSSPAKST</sequence>
<reference evidence="2 3" key="1">
    <citation type="submission" date="2015-08" db="EMBL/GenBank/DDBJ databases">
        <title>Next Generation Sequencing and Analysis of the Genome of Puccinia sorghi L Schw, the Causal Agent of Maize Common Rust.</title>
        <authorList>
            <person name="Rochi L."/>
            <person name="Burguener G."/>
            <person name="Darino M."/>
            <person name="Turjanski A."/>
            <person name="Kreff E."/>
            <person name="Dieguez M.J."/>
            <person name="Sacco F."/>
        </authorList>
    </citation>
    <scope>NUCLEOTIDE SEQUENCE [LARGE SCALE GENOMIC DNA]</scope>
    <source>
        <strain evidence="2 3">RO10H11247</strain>
    </source>
</reference>
<feature type="compositionally biased region" description="Polar residues" evidence="1">
    <location>
        <begin position="1"/>
        <end position="27"/>
    </location>
</feature>
<dbReference type="EMBL" id="LAVV01007484">
    <property type="protein sequence ID" value="KNZ55779.1"/>
    <property type="molecule type" value="Genomic_DNA"/>
</dbReference>
<dbReference type="Proteomes" id="UP000037035">
    <property type="component" value="Unassembled WGS sequence"/>
</dbReference>
<proteinExistence type="predicted"/>
<dbReference type="AlphaFoldDB" id="A0A0L6V4Y0"/>
<evidence type="ECO:0000313" key="3">
    <source>
        <dbReference type="Proteomes" id="UP000037035"/>
    </source>
</evidence>
<protein>
    <submittedName>
        <fullName evidence="2">Uncharacterized protein</fullName>
    </submittedName>
</protein>
<evidence type="ECO:0000313" key="2">
    <source>
        <dbReference type="EMBL" id="KNZ55779.1"/>
    </source>
</evidence>
<accession>A0A0L6V4Y0</accession>
<evidence type="ECO:0000256" key="1">
    <source>
        <dbReference type="SAM" id="MobiDB-lite"/>
    </source>
</evidence>
<comment type="caution">
    <text evidence="2">The sequence shown here is derived from an EMBL/GenBank/DDBJ whole genome shotgun (WGS) entry which is preliminary data.</text>
</comment>
<dbReference type="OrthoDB" id="2502486at2759"/>
<feature type="compositionally biased region" description="Basic and acidic residues" evidence="1">
    <location>
        <begin position="319"/>
        <end position="333"/>
    </location>
</feature>
<gene>
    <name evidence="2" type="ORF">VP01_2584g2</name>
</gene>
<dbReference type="VEuPathDB" id="FungiDB:VP01_2584g2"/>
<name>A0A0L6V4Y0_9BASI</name>